<proteinExistence type="predicted"/>
<gene>
    <name evidence="2" type="ORF">MNBD_GAMMA12-2317</name>
</gene>
<dbReference type="Pfam" id="PF07456">
    <property type="entry name" value="Hpre_diP_synt_I"/>
    <property type="match status" value="1"/>
</dbReference>
<dbReference type="EMBL" id="UOFL01000176">
    <property type="protein sequence ID" value="VAW79604.1"/>
    <property type="molecule type" value="Genomic_DNA"/>
</dbReference>
<protein>
    <submittedName>
        <fullName evidence="2">Heptaprenyl diphosphate synthase component I</fullName>
        <ecNumber evidence="2">2.5.1.30</ecNumber>
    </submittedName>
</protein>
<evidence type="ECO:0000256" key="1">
    <source>
        <dbReference type="SAM" id="Phobius"/>
    </source>
</evidence>
<keyword evidence="1" id="KW-0472">Membrane</keyword>
<feature type="transmembrane region" description="Helical" evidence="1">
    <location>
        <begin position="151"/>
        <end position="171"/>
    </location>
</feature>
<dbReference type="Gene3D" id="1.10.1760.20">
    <property type="match status" value="1"/>
</dbReference>
<feature type="transmembrane region" description="Helical" evidence="1">
    <location>
        <begin position="88"/>
        <end position="109"/>
    </location>
</feature>
<accession>A0A3B0ZDZ0</accession>
<feature type="transmembrane region" description="Helical" evidence="1">
    <location>
        <begin position="116"/>
        <end position="139"/>
    </location>
</feature>
<dbReference type="PIRSF" id="PIRSF027391">
    <property type="entry name" value="Hpre_diP_synt_I"/>
    <property type="match status" value="1"/>
</dbReference>
<reference evidence="2" key="1">
    <citation type="submission" date="2018-06" db="EMBL/GenBank/DDBJ databases">
        <authorList>
            <person name="Zhirakovskaya E."/>
        </authorList>
    </citation>
    <scope>NUCLEOTIDE SEQUENCE</scope>
</reference>
<sequence>MTTKKDSLSITLHCDSQDQTIAALAALAIGIHVLESALPSPLPGVKPGFANIIIVITLILYGFKTAAWVAILRIIGGSLIIGSFLSPTFFLSLSGATASLFTITVLLNLPLIRPGVVLLSIFGAMAHISAQFWFAWWLIIPHPDLLKLFPILLTASFFMGTLSGLIALRLLKES</sequence>
<keyword evidence="1" id="KW-1133">Transmembrane helix</keyword>
<organism evidence="2">
    <name type="scientific">hydrothermal vent metagenome</name>
    <dbReference type="NCBI Taxonomy" id="652676"/>
    <lineage>
        <taxon>unclassified sequences</taxon>
        <taxon>metagenomes</taxon>
        <taxon>ecological metagenomes</taxon>
    </lineage>
</organism>
<dbReference type="GO" id="GO:0000010">
    <property type="term" value="F:heptaprenyl diphosphate synthase activity"/>
    <property type="evidence" value="ECO:0007669"/>
    <property type="project" value="UniProtKB-EC"/>
</dbReference>
<dbReference type="AlphaFoldDB" id="A0A3B0ZDZ0"/>
<dbReference type="InterPro" id="IPR014535">
    <property type="entry name" value="Hpre_diP_synt_I"/>
</dbReference>
<dbReference type="EC" id="2.5.1.30" evidence="2"/>
<dbReference type="InterPro" id="IPR010898">
    <property type="entry name" value="Hpre_diP_synth_I"/>
</dbReference>
<feature type="transmembrane region" description="Helical" evidence="1">
    <location>
        <begin position="50"/>
        <end position="76"/>
    </location>
</feature>
<keyword evidence="2" id="KW-0808">Transferase</keyword>
<keyword evidence="1" id="KW-0812">Transmembrane</keyword>
<evidence type="ECO:0000313" key="2">
    <source>
        <dbReference type="EMBL" id="VAW79604.1"/>
    </source>
</evidence>
<name>A0A3B0ZDZ0_9ZZZZ</name>